<keyword evidence="1" id="KW-0732">Signal</keyword>
<proteinExistence type="predicted"/>
<evidence type="ECO:0000313" key="2">
    <source>
        <dbReference type="EMBL" id="MBO0662427.1"/>
    </source>
</evidence>
<organism evidence="2 3">
    <name type="scientific">Jiella flava</name>
    <dbReference type="NCBI Taxonomy" id="2816857"/>
    <lineage>
        <taxon>Bacteria</taxon>
        <taxon>Pseudomonadati</taxon>
        <taxon>Pseudomonadota</taxon>
        <taxon>Alphaproteobacteria</taxon>
        <taxon>Hyphomicrobiales</taxon>
        <taxon>Aurantimonadaceae</taxon>
        <taxon>Jiella</taxon>
    </lineage>
</organism>
<evidence type="ECO:0000256" key="1">
    <source>
        <dbReference type="ARBA" id="ARBA00022729"/>
    </source>
</evidence>
<dbReference type="GO" id="GO:0030975">
    <property type="term" value="F:thiamine binding"/>
    <property type="evidence" value="ECO:0007669"/>
    <property type="project" value="TreeGrafter"/>
</dbReference>
<reference evidence="2" key="1">
    <citation type="submission" date="2021-03" db="EMBL/GenBank/DDBJ databases">
        <title>Whole genome sequence of Jiella sp. CQZ9-1.</title>
        <authorList>
            <person name="Tuo L."/>
        </authorList>
    </citation>
    <scope>NUCLEOTIDE SEQUENCE</scope>
    <source>
        <strain evidence="2">CQZ9-1</strain>
    </source>
</reference>
<dbReference type="SUPFAM" id="SSF53850">
    <property type="entry name" value="Periplasmic binding protein-like II"/>
    <property type="match status" value="1"/>
</dbReference>
<dbReference type="Proteomes" id="UP000664122">
    <property type="component" value="Unassembled WGS sequence"/>
</dbReference>
<dbReference type="PANTHER" id="PTHR30006:SF2">
    <property type="entry name" value="ABC TRANSPORTER SUBSTRATE-BINDING PROTEIN"/>
    <property type="match status" value="1"/>
</dbReference>
<dbReference type="EMBL" id="JAFMPP010000005">
    <property type="protein sequence ID" value="MBO0662427.1"/>
    <property type="molecule type" value="Genomic_DNA"/>
</dbReference>
<name>A0A939FVT3_9HYPH</name>
<accession>A0A939FVT3</accession>
<dbReference type="AlphaFoldDB" id="A0A939FVT3"/>
<comment type="caution">
    <text evidence="2">The sequence shown here is derived from an EMBL/GenBank/DDBJ whole genome shotgun (WGS) entry which is preliminary data.</text>
</comment>
<dbReference type="Gene3D" id="3.40.190.10">
    <property type="entry name" value="Periplasmic binding protein-like II"/>
    <property type="match status" value="2"/>
</dbReference>
<dbReference type="GO" id="GO:0030976">
    <property type="term" value="F:thiamine pyrophosphate binding"/>
    <property type="evidence" value="ECO:0007669"/>
    <property type="project" value="TreeGrafter"/>
</dbReference>
<dbReference type="GO" id="GO:0030288">
    <property type="term" value="C:outer membrane-bounded periplasmic space"/>
    <property type="evidence" value="ECO:0007669"/>
    <property type="project" value="TreeGrafter"/>
</dbReference>
<gene>
    <name evidence="2" type="ORF">J1C48_07565</name>
</gene>
<protein>
    <submittedName>
        <fullName evidence="2">ABC transporter substrate-binding protein</fullName>
    </submittedName>
</protein>
<dbReference type="PANTHER" id="PTHR30006">
    <property type="entry name" value="THIAMINE-BINDING PERIPLASMIC PROTEIN-RELATED"/>
    <property type="match status" value="1"/>
</dbReference>
<sequence length="368" mass="41543">MPFVANRRQILKASAGLGLAATGVSLFNINHAFSKDVSYDGQPFDAGGATITIAEWGGFWQETMRKHLLDKFEKDFNCKVQYDSSFPWFPKFVASGPKNPPYAVTNWNLPEMFKTAKAGDYFMPQDELIANVPNAKGLWPFAKQNSIGLTWAFSRYCYVYRTDTGLQPPASFQDFWDKRYAGKRGTYVTTNTLQMVFFLTACGAYGKDFYDYDAGYDAMKKAMPMKVSDFTGNMQALVERGEVEIAVQNDGEVYLQKTKGIPVDVYLWDNPRPALTQTKTVSRYLDPVQKKLALALVDRTMDPAFQTAVGEVFFYRPTARDAKLPKGLIDQGVKNDADALKDLWIPDWNRYLEDEDDIVETVNGIFAS</sequence>
<evidence type="ECO:0000313" key="3">
    <source>
        <dbReference type="Proteomes" id="UP000664122"/>
    </source>
</evidence>
<dbReference type="GO" id="GO:0015888">
    <property type="term" value="P:thiamine transport"/>
    <property type="evidence" value="ECO:0007669"/>
    <property type="project" value="TreeGrafter"/>
</dbReference>
<keyword evidence="3" id="KW-1185">Reference proteome</keyword>